<evidence type="ECO:0000313" key="2">
    <source>
        <dbReference type="Proteomes" id="UP001500034"/>
    </source>
</evidence>
<sequence>MPCFLLRLLPFRGSEGAVAAGRGNPSPTGFPACPRPHLRIGRPAVKAHCRDLGIPYAETRLVDSYRRALLPDGSACPTPFRRT</sequence>
<name>A0ABP7Q9D3_9ACTN</name>
<proteinExistence type="predicted"/>
<protein>
    <submittedName>
        <fullName evidence="1">Uncharacterized protein</fullName>
    </submittedName>
</protein>
<reference evidence="2" key="1">
    <citation type="journal article" date="2019" name="Int. J. Syst. Evol. Microbiol.">
        <title>The Global Catalogue of Microorganisms (GCM) 10K type strain sequencing project: providing services to taxonomists for standard genome sequencing and annotation.</title>
        <authorList>
            <consortium name="The Broad Institute Genomics Platform"/>
            <consortium name="The Broad Institute Genome Sequencing Center for Infectious Disease"/>
            <person name="Wu L."/>
            <person name="Ma J."/>
        </authorList>
    </citation>
    <scope>NUCLEOTIDE SEQUENCE [LARGE SCALE GENOMIC DNA]</scope>
    <source>
        <strain evidence="2">JCM 17027</strain>
    </source>
</reference>
<evidence type="ECO:0000313" key="1">
    <source>
        <dbReference type="EMBL" id="GAA3978365.1"/>
    </source>
</evidence>
<dbReference type="Proteomes" id="UP001500034">
    <property type="component" value="Unassembled WGS sequence"/>
</dbReference>
<accession>A0ABP7Q9D3</accession>
<dbReference type="EMBL" id="BAABCQ010000049">
    <property type="protein sequence ID" value="GAA3978365.1"/>
    <property type="molecule type" value="Genomic_DNA"/>
</dbReference>
<comment type="caution">
    <text evidence="1">The sequence shown here is derived from an EMBL/GenBank/DDBJ whole genome shotgun (WGS) entry which is preliminary data.</text>
</comment>
<organism evidence="1 2">
    <name type="scientific">Streptomyces marokkonensis</name>
    <dbReference type="NCBI Taxonomy" id="324855"/>
    <lineage>
        <taxon>Bacteria</taxon>
        <taxon>Bacillati</taxon>
        <taxon>Actinomycetota</taxon>
        <taxon>Actinomycetes</taxon>
        <taxon>Kitasatosporales</taxon>
        <taxon>Streptomycetaceae</taxon>
        <taxon>Streptomyces</taxon>
    </lineage>
</organism>
<gene>
    <name evidence="1" type="ORF">GCM10022384_30030</name>
</gene>
<keyword evidence="2" id="KW-1185">Reference proteome</keyword>